<evidence type="ECO:0000313" key="8">
    <source>
        <dbReference type="Proteomes" id="UP000290189"/>
    </source>
</evidence>
<keyword evidence="6" id="KW-0496">Mitochondrion</keyword>
<feature type="domain" description="EF-hand" evidence="4">
    <location>
        <begin position="101"/>
        <end position="136"/>
    </location>
</feature>
<dbReference type="EMBL" id="OVEO01000015">
    <property type="protein sequence ID" value="SPR00770.1"/>
    <property type="molecule type" value="Genomic_DNA"/>
</dbReference>
<dbReference type="InterPro" id="IPR002048">
    <property type="entry name" value="EF_hand_dom"/>
</dbReference>
<dbReference type="SMART" id="SM00054">
    <property type="entry name" value="EFh"/>
    <property type="match status" value="3"/>
</dbReference>
<keyword evidence="7" id="KW-1185">Reference proteome</keyword>
<dbReference type="GO" id="GO:0005509">
    <property type="term" value="F:calcium ion binding"/>
    <property type="evidence" value="ECO:0007669"/>
    <property type="project" value="InterPro"/>
</dbReference>
<name>A0A0G4IU24_PLABS</name>
<dbReference type="InterPro" id="IPR018247">
    <property type="entry name" value="EF_Hand_1_Ca_BS"/>
</dbReference>
<sequence>MNAGCFFSNRIDVLRSRRSHLCSRSQRNEGQRLIFAVSGGHLPMSARIDRPASSAALPELRRPFFSDAEIRAAFQTLDVDGNGFISSTELRVVLDACGKAVTDEEIDQMMRVVDADGDGQLSFKEFGNMVKREIMGLQSVEMGDMAAEESKPAEASKMSSIDKMKNRIKKQSEIFEFVSSLALDLGQLEDLFFQKVQRLPSRYIRYDQFCNIFRCPQSRSAENVFTVYGNGKDGEVDARILIMAMSAVLPVNQLKKAKFSFRLFDHQQSGKIDRDALIDILKANHLTILPEEVDKKADLIMSAAATPDQPDDIKFDNFVEVIKRFPNIVFPAFKLNQQ</sequence>
<reference evidence="6 8" key="2">
    <citation type="submission" date="2018-03" db="EMBL/GenBank/DDBJ databases">
        <authorList>
            <person name="Fogelqvist J."/>
        </authorList>
    </citation>
    <scope>NUCLEOTIDE SEQUENCE [LARGE SCALE GENOMIC DNA]</scope>
</reference>
<keyword evidence="1" id="KW-0479">Metal-binding</keyword>
<evidence type="ECO:0000259" key="4">
    <source>
        <dbReference type="PROSITE" id="PS50222"/>
    </source>
</evidence>
<dbReference type="PROSITE" id="PS00018">
    <property type="entry name" value="EF_HAND_1"/>
    <property type="match status" value="2"/>
</dbReference>
<evidence type="ECO:0000256" key="1">
    <source>
        <dbReference type="ARBA" id="ARBA00022723"/>
    </source>
</evidence>
<dbReference type="PROSITE" id="PS50222">
    <property type="entry name" value="EF_HAND_2"/>
    <property type="match status" value="3"/>
</dbReference>
<dbReference type="FunFam" id="1.10.238.10:FF:000003">
    <property type="entry name" value="Calmodulin A"/>
    <property type="match status" value="1"/>
</dbReference>
<geneLocation type="mitochondrion" evidence="6"/>
<evidence type="ECO:0000313" key="5">
    <source>
        <dbReference type="EMBL" id="CEO98634.1"/>
    </source>
</evidence>
<evidence type="ECO:0000256" key="3">
    <source>
        <dbReference type="ARBA" id="ARBA00022837"/>
    </source>
</evidence>
<gene>
    <name evidence="5" type="ORF">PBRA_006748</name>
    <name evidence="6" type="ORF">PLBR_LOCUS7985</name>
</gene>
<evidence type="ECO:0000256" key="2">
    <source>
        <dbReference type="ARBA" id="ARBA00022737"/>
    </source>
</evidence>
<dbReference type="OrthoDB" id="191686at2759"/>
<dbReference type="CDD" id="cd00051">
    <property type="entry name" value="EFh"/>
    <property type="match status" value="1"/>
</dbReference>
<proteinExistence type="predicted"/>
<dbReference type="Proteomes" id="UP000290189">
    <property type="component" value="Unassembled WGS sequence"/>
</dbReference>
<feature type="domain" description="EF-hand" evidence="4">
    <location>
        <begin position="65"/>
        <end position="100"/>
    </location>
</feature>
<dbReference type="STRING" id="37360.A0A0G4IU24"/>
<dbReference type="Gene3D" id="1.10.238.10">
    <property type="entry name" value="EF-hand"/>
    <property type="match status" value="2"/>
</dbReference>
<reference evidence="5 7" key="1">
    <citation type="submission" date="2015-02" db="EMBL/GenBank/DDBJ databases">
        <authorList>
            <person name="Chooi Y.-H."/>
        </authorList>
    </citation>
    <scope>NUCLEOTIDE SEQUENCE [LARGE SCALE GENOMIC DNA]</scope>
    <source>
        <strain evidence="5">E3</strain>
    </source>
</reference>
<evidence type="ECO:0000313" key="7">
    <source>
        <dbReference type="Proteomes" id="UP000039324"/>
    </source>
</evidence>
<feature type="domain" description="EF-hand" evidence="4">
    <location>
        <begin position="252"/>
        <end position="287"/>
    </location>
</feature>
<keyword evidence="3" id="KW-0106">Calcium</keyword>
<dbReference type="OMA" id="RILIMAM"/>
<keyword evidence="2" id="KW-0677">Repeat</keyword>
<dbReference type="Proteomes" id="UP000039324">
    <property type="component" value="Unassembled WGS sequence"/>
</dbReference>
<dbReference type="SUPFAM" id="SSF47473">
    <property type="entry name" value="EF-hand"/>
    <property type="match status" value="1"/>
</dbReference>
<dbReference type="PANTHER" id="PTHR45942">
    <property type="entry name" value="PROTEIN PHOSPATASE 3 REGULATORY SUBUNIT B ALPHA ISOFORM TYPE 1"/>
    <property type="match status" value="1"/>
</dbReference>
<dbReference type="EMBL" id="CDSF01000086">
    <property type="protein sequence ID" value="CEO98634.1"/>
    <property type="molecule type" value="Genomic_DNA"/>
</dbReference>
<dbReference type="Pfam" id="PF13499">
    <property type="entry name" value="EF-hand_7"/>
    <property type="match status" value="1"/>
</dbReference>
<dbReference type="InterPro" id="IPR011992">
    <property type="entry name" value="EF-hand-dom_pair"/>
</dbReference>
<evidence type="ECO:0000313" key="6">
    <source>
        <dbReference type="EMBL" id="SPR00770.1"/>
    </source>
</evidence>
<accession>A0A0G4IU24</accession>
<organism evidence="5 7">
    <name type="scientific">Plasmodiophora brassicae</name>
    <name type="common">Clubroot disease agent</name>
    <dbReference type="NCBI Taxonomy" id="37360"/>
    <lineage>
        <taxon>Eukaryota</taxon>
        <taxon>Sar</taxon>
        <taxon>Rhizaria</taxon>
        <taxon>Endomyxa</taxon>
        <taxon>Phytomyxea</taxon>
        <taxon>Plasmodiophorida</taxon>
        <taxon>Plasmodiophoridae</taxon>
        <taxon>Plasmodiophora</taxon>
    </lineage>
</organism>
<dbReference type="AlphaFoldDB" id="A0A0G4IU24"/>
<protein>
    <recommendedName>
        <fullName evidence="4">EF-hand domain-containing protein</fullName>
    </recommendedName>
</protein>